<feature type="transmembrane region" description="Helical" evidence="6">
    <location>
        <begin position="282"/>
        <end position="305"/>
    </location>
</feature>
<keyword evidence="3 6" id="KW-1133">Transmembrane helix</keyword>
<evidence type="ECO:0000313" key="8">
    <source>
        <dbReference type="EMBL" id="PKS07932.1"/>
    </source>
</evidence>
<dbReference type="Pfam" id="PF01740">
    <property type="entry name" value="STAS"/>
    <property type="match status" value="1"/>
</dbReference>
<dbReference type="InParanoid" id="A0A2N3N6D1"/>
<evidence type="ECO:0000256" key="1">
    <source>
        <dbReference type="ARBA" id="ARBA00004141"/>
    </source>
</evidence>
<feature type="transmembrane region" description="Helical" evidence="6">
    <location>
        <begin position="119"/>
        <end position="135"/>
    </location>
</feature>
<feature type="transmembrane region" description="Helical" evidence="6">
    <location>
        <begin position="408"/>
        <end position="427"/>
    </location>
</feature>
<evidence type="ECO:0000256" key="3">
    <source>
        <dbReference type="ARBA" id="ARBA00022989"/>
    </source>
</evidence>
<feature type="transmembrane region" description="Helical" evidence="6">
    <location>
        <begin position="193"/>
        <end position="216"/>
    </location>
</feature>
<dbReference type="PROSITE" id="PS01130">
    <property type="entry name" value="SLC26A"/>
    <property type="match status" value="1"/>
</dbReference>
<evidence type="ECO:0000259" key="7">
    <source>
        <dbReference type="PROSITE" id="PS50801"/>
    </source>
</evidence>
<keyword evidence="9" id="KW-1185">Reference proteome</keyword>
<gene>
    <name evidence="8" type="ORF">jhhlp_006542</name>
</gene>
<accession>A0A2N3N6D1</accession>
<sequence>MTSKKTQVGHFLAKVLGIKLETSPNFLIEDVHGDETGFSADESTFIEDTPTTAEFLRNLVPTGGDCFAYLKSLFPCISWLPSYNLHWLAGDAVAGITIGAIVVPQGMAYAILANLEPQYGLYSAFIGPVLYWLFATSKDITIGPVAVMSTLVGNVVTEVKLTHPDIPAHVVASALSVIAGCIITAIGLFRCGWIVDLISLTSLSAFMTGSAITIGVGQLPSLMGIRSVNSRDAPYLVFINTWKHIRETHLDAAMGISALIMLYLIRWIFTTSAKKSPKYQRLLFFLNTLRSVFVILLYTMISWLVNMKRKDDPAFKILGTVPRGFQVAGAPVLNASLIGAFARFLPASVIVLLVEHIAISKSFGRINNYVIDPSQEMVAIGVSNILGPFVGAYPATGSFSRTAIKSKAGVRTPASGVITGAVVLLATYTLTSLFFYIPNASLAAVIIHAVADLVTSPNTVYQFWRVSPIEVFIFFIGVFISVFSNIENGIYATVCISAAILIFRLLKAKGAFLGKVRVHSVLGDHIIGEDHRKVVGSYGTFGSSDHAARNVFLPITHDDGSNPQIDVQNPYPGIFIYRFTEGFNYPNASHTLEHLLQHIFARTRRTTPLSYERLGDRPWNDPGPSRFKRKAQGNADAFDEEDGMPTLKAIILDFSSVNHVDITSVQRLIDVRNQLDRYTAPETVDWHFACISNRWTKRALVSAGFGHWDKKGEGRHHQWRSIFSVAEIGVIKETQDGDEDEDEIVDERDATNEKDWSTGSSTPSSRRGSNTEEGSSKNGAANADPAVNTSDASQASPGVADRSGGLKRRKKSSTKRKGAVIHGLNRPLFHVDLTNALQSAIANVEARYEVDHSVGVTTSTGS</sequence>
<comment type="caution">
    <text evidence="8">The sequence shown here is derived from an EMBL/GenBank/DDBJ whole genome shotgun (WGS) entry which is preliminary data.</text>
</comment>
<evidence type="ECO:0000256" key="4">
    <source>
        <dbReference type="ARBA" id="ARBA00023136"/>
    </source>
</evidence>
<dbReference type="SUPFAM" id="SSF52091">
    <property type="entry name" value="SpoIIaa-like"/>
    <property type="match status" value="1"/>
</dbReference>
<protein>
    <recommendedName>
        <fullName evidence="7">STAS domain-containing protein</fullName>
    </recommendedName>
</protein>
<feature type="domain" description="STAS" evidence="7">
    <location>
        <begin position="572"/>
        <end position="705"/>
    </location>
</feature>
<proteinExistence type="predicted"/>
<name>A0A2N3N6D1_9PEZI</name>
<dbReference type="InterPro" id="IPR002645">
    <property type="entry name" value="STAS_dom"/>
</dbReference>
<evidence type="ECO:0000256" key="2">
    <source>
        <dbReference type="ARBA" id="ARBA00022692"/>
    </source>
</evidence>
<reference evidence="8 9" key="1">
    <citation type="journal article" date="2017" name="G3 (Bethesda)">
        <title>First Draft Genome Sequence of the Pathogenic Fungus Lomentospora prolificans (Formerly Scedosporium prolificans).</title>
        <authorList>
            <person name="Luo R."/>
            <person name="Zimin A."/>
            <person name="Workman R."/>
            <person name="Fan Y."/>
            <person name="Pertea G."/>
            <person name="Grossman N."/>
            <person name="Wear M.P."/>
            <person name="Jia B."/>
            <person name="Miller H."/>
            <person name="Casadevall A."/>
            <person name="Timp W."/>
            <person name="Zhang S.X."/>
            <person name="Salzberg S.L."/>
        </authorList>
    </citation>
    <scope>NUCLEOTIDE SEQUENCE [LARGE SCALE GENOMIC DNA]</scope>
    <source>
        <strain evidence="8 9">JHH-5317</strain>
    </source>
</reference>
<evidence type="ECO:0000256" key="6">
    <source>
        <dbReference type="SAM" id="Phobius"/>
    </source>
</evidence>
<dbReference type="OrthoDB" id="288203at2759"/>
<feature type="region of interest" description="Disordered" evidence="5">
    <location>
        <begin position="732"/>
        <end position="819"/>
    </location>
</feature>
<dbReference type="Gene3D" id="3.30.750.24">
    <property type="entry name" value="STAS domain"/>
    <property type="match status" value="1"/>
</dbReference>
<dbReference type="InterPro" id="IPR036513">
    <property type="entry name" value="STAS_dom_sf"/>
</dbReference>
<feature type="compositionally biased region" description="Acidic residues" evidence="5">
    <location>
        <begin position="736"/>
        <end position="746"/>
    </location>
</feature>
<dbReference type="FunFam" id="3.30.750.24:FF:000024">
    <property type="entry name" value="Sulfate permease 2"/>
    <property type="match status" value="1"/>
</dbReference>
<dbReference type="AlphaFoldDB" id="A0A2N3N6D1"/>
<dbReference type="VEuPathDB" id="FungiDB:jhhlp_006542"/>
<dbReference type="PANTHER" id="PTHR11814">
    <property type="entry name" value="SULFATE TRANSPORTER"/>
    <property type="match status" value="1"/>
</dbReference>
<dbReference type="GO" id="GO:0016020">
    <property type="term" value="C:membrane"/>
    <property type="evidence" value="ECO:0007669"/>
    <property type="project" value="UniProtKB-SubCell"/>
</dbReference>
<feature type="transmembrane region" description="Helical" evidence="6">
    <location>
        <begin position="92"/>
        <end position="112"/>
    </location>
</feature>
<evidence type="ECO:0000256" key="5">
    <source>
        <dbReference type="SAM" id="MobiDB-lite"/>
    </source>
</evidence>
<dbReference type="CDD" id="cd07042">
    <property type="entry name" value="STAS_SulP_like_sulfate_transporter"/>
    <property type="match status" value="1"/>
</dbReference>
<feature type="transmembrane region" description="Helical" evidence="6">
    <location>
        <begin position="489"/>
        <end position="506"/>
    </location>
</feature>
<feature type="compositionally biased region" description="Basic residues" evidence="5">
    <location>
        <begin position="805"/>
        <end position="819"/>
    </location>
</feature>
<feature type="compositionally biased region" description="Low complexity" evidence="5">
    <location>
        <begin position="757"/>
        <end position="768"/>
    </location>
</feature>
<dbReference type="Proteomes" id="UP000233524">
    <property type="component" value="Unassembled WGS sequence"/>
</dbReference>
<feature type="compositionally biased region" description="Polar residues" evidence="5">
    <location>
        <begin position="787"/>
        <end position="796"/>
    </location>
</feature>
<dbReference type="NCBIfam" id="TIGR00815">
    <property type="entry name" value="sulP"/>
    <property type="match status" value="1"/>
</dbReference>
<feature type="compositionally biased region" description="Basic and acidic residues" evidence="5">
    <location>
        <begin position="747"/>
        <end position="756"/>
    </location>
</feature>
<dbReference type="PROSITE" id="PS50801">
    <property type="entry name" value="STAS"/>
    <property type="match status" value="1"/>
</dbReference>
<dbReference type="STRING" id="41688.A0A2N3N6D1"/>
<dbReference type="EMBL" id="NLAX01000701">
    <property type="protein sequence ID" value="PKS07932.1"/>
    <property type="molecule type" value="Genomic_DNA"/>
</dbReference>
<feature type="transmembrane region" description="Helical" evidence="6">
    <location>
        <begin position="325"/>
        <end position="354"/>
    </location>
</feature>
<keyword evidence="4 6" id="KW-0472">Membrane</keyword>
<feature type="transmembrane region" description="Helical" evidence="6">
    <location>
        <begin position="166"/>
        <end position="186"/>
    </location>
</feature>
<dbReference type="InterPro" id="IPR011547">
    <property type="entry name" value="SLC26A/SulP_dom"/>
</dbReference>
<organism evidence="8 9">
    <name type="scientific">Lomentospora prolificans</name>
    <dbReference type="NCBI Taxonomy" id="41688"/>
    <lineage>
        <taxon>Eukaryota</taxon>
        <taxon>Fungi</taxon>
        <taxon>Dikarya</taxon>
        <taxon>Ascomycota</taxon>
        <taxon>Pezizomycotina</taxon>
        <taxon>Sordariomycetes</taxon>
        <taxon>Hypocreomycetidae</taxon>
        <taxon>Microascales</taxon>
        <taxon>Microascaceae</taxon>
        <taxon>Lomentospora</taxon>
    </lineage>
</organism>
<dbReference type="GO" id="GO:0008271">
    <property type="term" value="F:secondary active sulfate transmembrane transporter activity"/>
    <property type="evidence" value="ECO:0007669"/>
    <property type="project" value="InterPro"/>
</dbReference>
<evidence type="ECO:0000313" key="9">
    <source>
        <dbReference type="Proteomes" id="UP000233524"/>
    </source>
</evidence>
<feature type="transmembrane region" description="Helical" evidence="6">
    <location>
        <begin position="252"/>
        <end position="270"/>
    </location>
</feature>
<feature type="transmembrane region" description="Helical" evidence="6">
    <location>
        <begin position="463"/>
        <end position="483"/>
    </location>
</feature>
<dbReference type="FunCoup" id="A0A2N3N6D1">
    <property type="interactions" value="455"/>
</dbReference>
<comment type="subcellular location">
    <subcellularLocation>
        <location evidence="1">Membrane</location>
        <topology evidence="1">Multi-pass membrane protein</topology>
    </subcellularLocation>
</comment>
<dbReference type="InterPro" id="IPR001902">
    <property type="entry name" value="SLC26A/SulP_fam"/>
</dbReference>
<keyword evidence="2 6" id="KW-0812">Transmembrane</keyword>
<dbReference type="Pfam" id="PF00916">
    <property type="entry name" value="Sulfate_transp"/>
    <property type="match status" value="1"/>
</dbReference>
<dbReference type="InterPro" id="IPR018045">
    <property type="entry name" value="S04_transporter_CS"/>
</dbReference>